<sequence>MPVPFDNNPILNPSGTKNVIKESKSASNVCNGGNGTNISDSGGENVSGNKDVEMKEPSKSSKPLLFSNVVQGAKIPLWVRIYNVPLEAWNMEGISRIASRIGTPLIMDKVTTTMCEKGYSRASYARVLVEVVAAKGTVHSVEIWYRKLNRSMCLKVEYAWQPLLCSHRCVFGHSLEKCTNRVVTEKEKAVKSDSNV</sequence>
<accession>A0A2U1KIJ1</accession>
<evidence type="ECO:0000256" key="1">
    <source>
        <dbReference type="SAM" id="MobiDB-lite"/>
    </source>
</evidence>
<dbReference type="AlphaFoldDB" id="A0A2U1KIJ1"/>
<dbReference type="PANTHER" id="PTHR31286">
    <property type="entry name" value="GLYCINE-RICH CELL WALL STRUCTURAL PROTEIN 1.8-LIKE"/>
    <property type="match status" value="1"/>
</dbReference>
<comment type="caution">
    <text evidence="2">The sequence shown here is derived from an EMBL/GenBank/DDBJ whole genome shotgun (WGS) entry which is preliminary data.</text>
</comment>
<gene>
    <name evidence="2" type="ORF">CTI12_AA598690</name>
</gene>
<dbReference type="STRING" id="35608.A0A2U1KIJ1"/>
<feature type="compositionally biased region" description="Polar residues" evidence="1">
    <location>
        <begin position="25"/>
        <end position="48"/>
    </location>
</feature>
<evidence type="ECO:0000313" key="2">
    <source>
        <dbReference type="EMBL" id="PWA36552.1"/>
    </source>
</evidence>
<dbReference type="Proteomes" id="UP000245207">
    <property type="component" value="Unassembled WGS sequence"/>
</dbReference>
<dbReference type="EMBL" id="PKPP01018008">
    <property type="protein sequence ID" value="PWA36552.1"/>
    <property type="molecule type" value="Genomic_DNA"/>
</dbReference>
<protein>
    <submittedName>
        <fullName evidence="2">Zinc knuckle CX2CX4HX4C</fullName>
    </submittedName>
</protein>
<evidence type="ECO:0000313" key="3">
    <source>
        <dbReference type="Proteomes" id="UP000245207"/>
    </source>
</evidence>
<dbReference type="InterPro" id="IPR040256">
    <property type="entry name" value="At4g02000-like"/>
</dbReference>
<proteinExistence type="predicted"/>
<feature type="region of interest" description="Disordered" evidence="1">
    <location>
        <begin position="23"/>
        <end position="59"/>
    </location>
</feature>
<dbReference type="OrthoDB" id="1939300at2759"/>
<organism evidence="2 3">
    <name type="scientific">Artemisia annua</name>
    <name type="common">Sweet wormwood</name>
    <dbReference type="NCBI Taxonomy" id="35608"/>
    <lineage>
        <taxon>Eukaryota</taxon>
        <taxon>Viridiplantae</taxon>
        <taxon>Streptophyta</taxon>
        <taxon>Embryophyta</taxon>
        <taxon>Tracheophyta</taxon>
        <taxon>Spermatophyta</taxon>
        <taxon>Magnoliopsida</taxon>
        <taxon>eudicotyledons</taxon>
        <taxon>Gunneridae</taxon>
        <taxon>Pentapetalae</taxon>
        <taxon>asterids</taxon>
        <taxon>campanulids</taxon>
        <taxon>Asterales</taxon>
        <taxon>Asteraceae</taxon>
        <taxon>Asteroideae</taxon>
        <taxon>Anthemideae</taxon>
        <taxon>Artemisiinae</taxon>
        <taxon>Artemisia</taxon>
    </lineage>
</organism>
<dbReference type="PANTHER" id="PTHR31286:SF99">
    <property type="entry name" value="DUF4283 DOMAIN-CONTAINING PROTEIN"/>
    <property type="match status" value="1"/>
</dbReference>
<feature type="compositionally biased region" description="Basic and acidic residues" evidence="1">
    <location>
        <begin position="50"/>
        <end position="59"/>
    </location>
</feature>
<keyword evidence="3" id="KW-1185">Reference proteome</keyword>
<name>A0A2U1KIJ1_ARTAN</name>
<reference evidence="2 3" key="1">
    <citation type="journal article" date="2018" name="Mol. Plant">
        <title>The genome of Artemisia annua provides insight into the evolution of Asteraceae family and artemisinin biosynthesis.</title>
        <authorList>
            <person name="Shen Q."/>
            <person name="Zhang L."/>
            <person name="Liao Z."/>
            <person name="Wang S."/>
            <person name="Yan T."/>
            <person name="Shi P."/>
            <person name="Liu M."/>
            <person name="Fu X."/>
            <person name="Pan Q."/>
            <person name="Wang Y."/>
            <person name="Lv Z."/>
            <person name="Lu X."/>
            <person name="Zhang F."/>
            <person name="Jiang W."/>
            <person name="Ma Y."/>
            <person name="Chen M."/>
            <person name="Hao X."/>
            <person name="Li L."/>
            <person name="Tang Y."/>
            <person name="Lv G."/>
            <person name="Zhou Y."/>
            <person name="Sun X."/>
            <person name="Brodelius P.E."/>
            <person name="Rose J.K.C."/>
            <person name="Tang K."/>
        </authorList>
    </citation>
    <scope>NUCLEOTIDE SEQUENCE [LARGE SCALE GENOMIC DNA]</scope>
    <source>
        <strain evidence="3">cv. Huhao1</strain>
        <tissue evidence="2">Leaf</tissue>
    </source>
</reference>